<dbReference type="EMBL" id="JAEACQ010000319">
    <property type="protein sequence ID" value="MBL7632405.1"/>
    <property type="molecule type" value="Genomic_DNA"/>
</dbReference>
<proteinExistence type="predicted"/>
<comment type="caution">
    <text evidence="1">The sequence shown here is derived from an EMBL/GenBank/DDBJ whole genome shotgun (WGS) entry which is preliminary data.</text>
</comment>
<evidence type="ECO:0000313" key="2">
    <source>
        <dbReference type="Proteomes" id="UP000604475"/>
    </source>
</evidence>
<evidence type="ECO:0000313" key="1">
    <source>
        <dbReference type="EMBL" id="MBL7632405.1"/>
    </source>
</evidence>
<reference evidence="1" key="1">
    <citation type="submission" date="2020-12" db="EMBL/GenBank/DDBJ databases">
        <title>Genomic characterization of non-nitrogen-fixing Frankia strains.</title>
        <authorList>
            <person name="Carlos-Shanley C."/>
            <person name="Guerra T."/>
            <person name="Hahn D."/>
        </authorList>
    </citation>
    <scope>NUCLEOTIDE SEQUENCE</scope>
    <source>
        <strain evidence="1">CN6</strain>
    </source>
</reference>
<organism evidence="1 2">
    <name type="scientific">Frankia nepalensis</name>
    <dbReference type="NCBI Taxonomy" id="1836974"/>
    <lineage>
        <taxon>Bacteria</taxon>
        <taxon>Bacillati</taxon>
        <taxon>Actinomycetota</taxon>
        <taxon>Actinomycetes</taxon>
        <taxon>Frankiales</taxon>
        <taxon>Frankiaceae</taxon>
        <taxon>Frankia</taxon>
    </lineage>
</organism>
<gene>
    <name evidence="1" type="ORF">I7412_35670</name>
</gene>
<accession>A0A937RLE1</accession>
<dbReference type="Proteomes" id="UP000604475">
    <property type="component" value="Unassembled WGS sequence"/>
</dbReference>
<sequence>MAQISSLIAIEDPVLRAVTANDLLWNGAPGPKDLGTVRDLRTARGQAIIEAIGAGRGREEIADRLHVRPSDLAWMTSDREPTYPTR</sequence>
<keyword evidence="2" id="KW-1185">Reference proteome</keyword>
<name>A0A937RLE1_9ACTN</name>
<protein>
    <submittedName>
        <fullName evidence="1">Uncharacterized protein</fullName>
    </submittedName>
</protein>
<dbReference type="AlphaFoldDB" id="A0A937RLE1"/>